<dbReference type="GO" id="GO:0005739">
    <property type="term" value="C:mitochondrion"/>
    <property type="evidence" value="ECO:0007669"/>
    <property type="project" value="TreeGrafter"/>
</dbReference>
<evidence type="ECO:0000313" key="1">
    <source>
        <dbReference type="EMBL" id="RSH78813.1"/>
    </source>
</evidence>
<protein>
    <recommendedName>
        <fullName evidence="3">N-terminal of MaoC-like dehydratase domain-containing protein</fullName>
    </recommendedName>
</protein>
<dbReference type="RefSeq" id="XP_028473960.1">
    <property type="nucleotide sequence ID" value="XM_028617497.1"/>
</dbReference>
<dbReference type="STRING" id="105984.A0A427XJ54"/>
<dbReference type="EMBL" id="RSCE01000011">
    <property type="protein sequence ID" value="RSH78813.1"/>
    <property type="molecule type" value="Genomic_DNA"/>
</dbReference>
<evidence type="ECO:0008006" key="3">
    <source>
        <dbReference type="Google" id="ProtNLM"/>
    </source>
</evidence>
<reference evidence="1 2" key="1">
    <citation type="submission" date="2018-11" db="EMBL/GenBank/DDBJ databases">
        <title>Genome sequence of Apiotrichum porosum DSM 27194.</title>
        <authorList>
            <person name="Aliyu H."/>
            <person name="Gorte O."/>
            <person name="Ochsenreither K."/>
        </authorList>
    </citation>
    <scope>NUCLEOTIDE SEQUENCE [LARGE SCALE GENOMIC DNA]</scope>
    <source>
        <strain evidence="1 2">DSM 27194</strain>
    </source>
</reference>
<dbReference type="InterPro" id="IPR052741">
    <property type="entry name" value="Mitochondrial_HTD2"/>
</dbReference>
<dbReference type="Gene3D" id="3.10.129.10">
    <property type="entry name" value="Hotdog Thioesterase"/>
    <property type="match status" value="1"/>
</dbReference>
<dbReference type="OrthoDB" id="3257538at2759"/>
<proteinExistence type="predicted"/>
<dbReference type="GO" id="GO:0019171">
    <property type="term" value="F:(3R)-hydroxyacyl-[acyl-carrier-protein] dehydratase activity"/>
    <property type="evidence" value="ECO:0007669"/>
    <property type="project" value="TreeGrafter"/>
</dbReference>
<evidence type="ECO:0000313" key="2">
    <source>
        <dbReference type="Proteomes" id="UP000279236"/>
    </source>
</evidence>
<gene>
    <name evidence="1" type="ORF">EHS24_001728</name>
</gene>
<keyword evidence="2" id="KW-1185">Reference proteome</keyword>
<organism evidence="1 2">
    <name type="scientific">Apiotrichum porosum</name>
    <dbReference type="NCBI Taxonomy" id="105984"/>
    <lineage>
        <taxon>Eukaryota</taxon>
        <taxon>Fungi</taxon>
        <taxon>Dikarya</taxon>
        <taxon>Basidiomycota</taxon>
        <taxon>Agaricomycotina</taxon>
        <taxon>Tremellomycetes</taxon>
        <taxon>Trichosporonales</taxon>
        <taxon>Trichosporonaceae</taxon>
        <taxon>Apiotrichum</taxon>
    </lineage>
</organism>
<dbReference type="PANTHER" id="PTHR28152">
    <property type="entry name" value="HYDROXYACYL-THIOESTER DEHYDRATASE TYPE 2, MITOCHONDRIAL"/>
    <property type="match status" value="1"/>
</dbReference>
<dbReference type="AlphaFoldDB" id="A0A427XJ54"/>
<dbReference type="Proteomes" id="UP000279236">
    <property type="component" value="Unassembled WGS sequence"/>
</dbReference>
<dbReference type="PANTHER" id="PTHR28152:SF1">
    <property type="entry name" value="HYDROXYACYL-THIOESTER DEHYDRATASE TYPE 2, MITOCHONDRIAL"/>
    <property type="match status" value="1"/>
</dbReference>
<sequence>MLTRQLIHTIPRASRQHVALGATRTWSDWRETGGSVKEFIQDMTSRPPTVSTDVIDAGRALQLLRTLPTRQTDVAAGTAPAVLGGSLEKAHHLIYFQPQDWMRELAEDGTSTEYNAPAPYKRRMWAGGAFEWFPDRGLPIGKEVTQTITVPDVSEKSGMMFVNQVREYQATDAPKGEWAVREHRTHVFLPDEAAQTKPKPKPSTVGMPKPDYTFTYTPSTPLLFRYSALTFNAHKIHYDIEWTLKKEGHPDLVVHGPLTATLLVELGAEAALDTATNFTRFDYRATSPMYVDRDITLNAAWDTRGEKLTLWAEQDDKVGMKATAVFAPAVL</sequence>
<name>A0A427XJ54_9TREE</name>
<dbReference type="SUPFAM" id="SSF54637">
    <property type="entry name" value="Thioesterase/thiol ester dehydrase-isomerase"/>
    <property type="match status" value="1"/>
</dbReference>
<dbReference type="InterPro" id="IPR029069">
    <property type="entry name" value="HotDog_dom_sf"/>
</dbReference>
<dbReference type="GeneID" id="39586271"/>
<accession>A0A427XJ54</accession>
<comment type="caution">
    <text evidence="1">The sequence shown here is derived from an EMBL/GenBank/DDBJ whole genome shotgun (WGS) entry which is preliminary data.</text>
</comment>